<keyword evidence="11 13" id="KW-0472">Membrane</keyword>
<dbReference type="GO" id="GO:0005789">
    <property type="term" value="C:endoplasmic reticulum membrane"/>
    <property type="evidence" value="ECO:0007669"/>
    <property type="project" value="UniProtKB-SubCell"/>
</dbReference>
<evidence type="ECO:0000256" key="1">
    <source>
        <dbReference type="ARBA" id="ARBA00001946"/>
    </source>
</evidence>
<evidence type="ECO:0000313" key="14">
    <source>
        <dbReference type="Proteomes" id="UP000694867"/>
    </source>
</evidence>
<dbReference type="GO" id="GO:0045547">
    <property type="term" value="F:ditrans,polycis-polyprenyl diphosphate synthase [(2E,6E)-farnesyl diphosphate specific] activity"/>
    <property type="evidence" value="ECO:0007669"/>
    <property type="project" value="UniProtKB-EC"/>
</dbReference>
<dbReference type="Proteomes" id="UP000694867">
    <property type="component" value="Unplaced"/>
</dbReference>
<comment type="pathway">
    <text evidence="3">Protein modification; protein glycosylation.</text>
</comment>
<comment type="cofactor">
    <cofactor evidence="1">
        <name>Mg(2+)</name>
        <dbReference type="ChEBI" id="CHEBI:18420"/>
    </cofactor>
</comment>
<evidence type="ECO:0000256" key="6">
    <source>
        <dbReference type="ARBA" id="ARBA00022679"/>
    </source>
</evidence>
<evidence type="ECO:0000256" key="11">
    <source>
        <dbReference type="ARBA" id="ARBA00023136"/>
    </source>
</evidence>
<dbReference type="AlphaFoldDB" id="A0AAJ6QXU0"/>
<keyword evidence="14" id="KW-1185">Reference proteome</keyword>
<evidence type="ECO:0000313" key="15">
    <source>
        <dbReference type="RefSeq" id="XP_003747575.1"/>
    </source>
</evidence>
<evidence type="ECO:0000256" key="8">
    <source>
        <dbReference type="ARBA" id="ARBA00022824"/>
    </source>
</evidence>
<keyword evidence="8" id="KW-0256">Endoplasmic reticulum</keyword>
<evidence type="ECO:0000256" key="9">
    <source>
        <dbReference type="ARBA" id="ARBA00022842"/>
    </source>
</evidence>
<evidence type="ECO:0000256" key="7">
    <source>
        <dbReference type="ARBA" id="ARBA00022692"/>
    </source>
</evidence>
<dbReference type="GeneID" id="100908004"/>
<evidence type="ECO:0000256" key="13">
    <source>
        <dbReference type="SAM" id="Phobius"/>
    </source>
</evidence>
<comment type="subcellular location">
    <subcellularLocation>
        <location evidence="2">Endoplasmic reticulum membrane</location>
    </subcellularLocation>
</comment>
<sequence length="249" mass="28625">MAAKNKDKPSVFSRFAVVVLAVLYRMLTLHQYMSFVFYKMKHGIRYLWERCPEKLLHNIQKRPDHLAIVFSEPEISFGDVAKLICWCHEAGINYVTLYEPRGILKKSDEKLLRSIQKLAPSKFSIKFHSFSSADHQEVDSIDAVREEVHVHLAAAEDGRGAIVEAARKLHQVQTGVTMKSVDNMLKVTCDWPEPDLLIRCGGLNSHLGFLPWALRLTEFADLYSHHRLFPSEFRDILATFSITDRRCGR</sequence>
<evidence type="ECO:0000256" key="4">
    <source>
        <dbReference type="ARBA" id="ARBA00005432"/>
    </source>
</evidence>
<comment type="catalytic activity">
    <reaction evidence="12">
        <text>n isopentenyl diphosphate + (2E,6E)-farnesyl diphosphate = a di-trans,poly-cis-polyprenyl diphosphate + n diphosphate</text>
        <dbReference type="Rhea" id="RHEA:53008"/>
        <dbReference type="Rhea" id="RHEA-COMP:19494"/>
        <dbReference type="ChEBI" id="CHEBI:33019"/>
        <dbReference type="ChEBI" id="CHEBI:128769"/>
        <dbReference type="ChEBI" id="CHEBI:136960"/>
        <dbReference type="ChEBI" id="CHEBI:175763"/>
        <dbReference type="EC" id="2.5.1.87"/>
    </reaction>
</comment>
<protein>
    <recommendedName>
        <fullName evidence="5">ditrans,polycis-polyprenyl diphosphate synthase [(2E,6E)-farnesyldiphosphate specific]</fullName>
        <ecNumber evidence="5">2.5.1.87</ecNumber>
    </recommendedName>
</protein>
<dbReference type="Pfam" id="PF01255">
    <property type="entry name" value="Prenyltransf"/>
    <property type="match status" value="1"/>
</dbReference>
<evidence type="ECO:0000256" key="12">
    <source>
        <dbReference type="ARBA" id="ARBA00047353"/>
    </source>
</evidence>
<name>A0AAJ6QXU0_9ACAR</name>
<accession>A0AAJ6QXU0</accession>
<evidence type="ECO:0000256" key="5">
    <source>
        <dbReference type="ARBA" id="ARBA00012596"/>
    </source>
</evidence>
<dbReference type="EC" id="2.5.1.87" evidence="5"/>
<evidence type="ECO:0000256" key="2">
    <source>
        <dbReference type="ARBA" id="ARBA00004586"/>
    </source>
</evidence>
<proteinExistence type="inferred from homology"/>
<dbReference type="InterPro" id="IPR001441">
    <property type="entry name" value="UPP_synth-like"/>
</dbReference>
<gene>
    <name evidence="15" type="primary">LOC100908004</name>
</gene>
<keyword evidence="9" id="KW-0460">Magnesium</keyword>
<dbReference type="RefSeq" id="XP_003747575.1">
    <property type="nucleotide sequence ID" value="XM_003747527.2"/>
</dbReference>
<evidence type="ECO:0000256" key="3">
    <source>
        <dbReference type="ARBA" id="ARBA00004922"/>
    </source>
</evidence>
<organism evidence="14 15">
    <name type="scientific">Galendromus occidentalis</name>
    <name type="common">western predatory mite</name>
    <dbReference type="NCBI Taxonomy" id="34638"/>
    <lineage>
        <taxon>Eukaryota</taxon>
        <taxon>Metazoa</taxon>
        <taxon>Ecdysozoa</taxon>
        <taxon>Arthropoda</taxon>
        <taxon>Chelicerata</taxon>
        <taxon>Arachnida</taxon>
        <taxon>Acari</taxon>
        <taxon>Parasitiformes</taxon>
        <taxon>Mesostigmata</taxon>
        <taxon>Gamasina</taxon>
        <taxon>Phytoseioidea</taxon>
        <taxon>Phytoseiidae</taxon>
        <taxon>Typhlodrominae</taxon>
        <taxon>Galendromus</taxon>
    </lineage>
</organism>
<dbReference type="InterPro" id="IPR038887">
    <property type="entry name" value="Nus1/NgBR"/>
</dbReference>
<dbReference type="InterPro" id="IPR036424">
    <property type="entry name" value="UPP_synth-like_sf"/>
</dbReference>
<dbReference type="Gene3D" id="3.40.1180.10">
    <property type="entry name" value="Decaprenyl diphosphate synthase-like"/>
    <property type="match status" value="1"/>
</dbReference>
<feature type="transmembrane region" description="Helical" evidence="13">
    <location>
        <begin position="15"/>
        <end position="38"/>
    </location>
</feature>
<dbReference type="GO" id="GO:1904423">
    <property type="term" value="C:dehydrodolichyl diphosphate synthase complex"/>
    <property type="evidence" value="ECO:0007669"/>
    <property type="project" value="InterPro"/>
</dbReference>
<keyword evidence="10 13" id="KW-1133">Transmembrane helix</keyword>
<dbReference type="PANTHER" id="PTHR21528">
    <property type="entry name" value="DEHYDRODOLICHYL DIPHOSPHATE SYNTHASE COMPLEX SUBUNIT NUS1"/>
    <property type="match status" value="1"/>
</dbReference>
<dbReference type="PANTHER" id="PTHR21528:SF0">
    <property type="entry name" value="DEHYDRODOLICHYL DIPHOSPHATE SYNTHASE COMPLEX SUBUNIT NUS1"/>
    <property type="match status" value="1"/>
</dbReference>
<evidence type="ECO:0000256" key="10">
    <source>
        <dbReference type="ARBA" id="ARBA00022989"/>
    </source>
</evidence>
<comment type="similarity">
    <text evidence="4">Belongs to the UPP synthase family.</text>
</comment>
<keyword evidence="7 13" id="KW-0812">Transmembrane</keyword>
<dbReference type="KEGG" id="goe:100908004"/>
<reference evidence="15" key="1">
    <citation type="submission" date="2025-08" db="UniProtKB">
        <authorList>
            <consortium name="RefSeq"/>
        </authorList>
    </citation>
    <scope>IDENTIFICATION</scope>
</reference>
<dbReference type="SUPFAM" id="SSF64005">
    <property type="entry name" value="Undecaprenyl diphosphate synthase"/>
    <property type="match status" value="1"/>
</dbReference>
<keyword evidence="6" id="KW-0808">Transferase</keyword>